<dbReference type="PRINTS" id="PR00318">
    <property type="entry name" value="GPROTEINA"/>
</dbReference>
<dbReference type="Pfam" id="PF00503">
    <property type="entry name" value="G-alpha"/>
    <property type="match status" value="1"/>
</dbReference>
<dbReference type="RefSeq" id="XP_009032383.1">
    <property type="nucleotide sequence ID" value="XM_009034135.1"/>
</dbReference>
<feature type="region of interest" description="Disordered" evidence="6">
    <location>
        <begin position="340"/>
        <end position="366"/>
    </location>
</feature>
<dbReference type="InterPro" id="IPR001019">
    <property type="entry name" value="Gprotein_alpha_su"/>
</dbReference>
<dbReference type="KEGG" id="aaf:AURANDRAFT_52067"/>
<protein>
    <submittedName>
        <fullName evidence="7">Uncharacterized protein</fullName>
    </submittedName>
</protein>
<keyword evidence="4" id="KW-0807">Transducer</keyword>
<evidence type="ECO:0000313" key="8">
    <source>
        <dbReference type="Proteomes" id="UP000002729"/>
    </source>
</evidence>
<evidence type="ECO:0000256" key="3">
    <source>
        <dbReference type="ARBA" id="ARBA00023134"/>
    </source>
</evidence>
<keyword evidence="8" id="KW-1185">Reference proteome</keyword>
<dbReference type="Proteomes" id="UP000002729">
    <property type="component" value="Unassembled WGS sequence"/>
</dbReference>
<dbReference type="SMART" id="SM00275">
    <property type="entry name" value="G_alpha"/>
    <property type="match status" value="1"/>
</dbReference>
<dbReference type="GO" id="GO:0007188">
    <property type="term" value="P:adenylate cyclase-modulating G protein-coupled receptor signaling pathway"/>
    <property type="evidence" value="ECO:0007669"/>
    <property type="project" value="TreeGrafter"/>
</dbReference>
<accession>F0XW94</accession>
<evidence type="ECO:0000256" key="2">
    <source>
        <dbReference type="ARBA" id="ARBA00022741"/>
    </source>
</evidence>
<feature type="region of interest" description="Disordered" evidence="6">
    <location>
        <begin position="38"/>
        <end position="92"/>
    </location>
</feature>
<feature type="compositionally biased region" description="Low complexity" evidence="6">
    <location>
        <begin position="48"/>
        <end position="69"/>
    </location>
</feature>
<dbReference type="PANTHER" id="PTHR10218">
    <property type="entry name" value="GTP-BINDING PROTEIN ALPHA SUBUNIT"/>
    <property type="match status" value="1"/>
</dbReference>
<dbReference type="InterPro" id="IPR011025">
    <property type="entry name" value="GproteinA_insert"/>
</dbReference>
<dbReference type="FunFam" id="3.40.50.300:FF:000692">
    <property type="entry name" value="Guanine nucleotide-binding protein subunit alpha"/>
    <property type="match status" value="1"/>
</dbReference>
<dbReference type="AlphaFoldDB" id="F0XW94"/>
<feature type="compositionally biased region" description="Pro residues" evidence="6">
    <location>
        <begin position="78"/>
        <end position="87"/>
    </location>
</feature>
<evidence type="ECO:0000256" key="1">
    <source>
        <dbReference type="ARBA" id="ARBA00022723"/>
    </source>
</evidence>
<dbReference type="GO" id="GO:0005737">
    <property type="term" value="C:cytoplasm"/>
    <property type="evidence" value="ECO:0007669"/>
    <property type="project" value="TreeGrafter"/>
</dbReference>
<dbReference type="InterPro" id="IPR027417">
    <property type="entry name" value="P-loop_NTPase"/>
</dbReference>
<feature type="binding site" evidence="5">
    <location>
        <begin position="163"/>
        <end position="167"/>
    </location>
    <ligand>
        <name>GTP</name>
        <dbReference type="ChEBI" id="CHEBI:37565"/>
    </ligand>
</feature>
<evidence type="ECO:0000313" key="7">
    <source>
        <dbReference type="EMBL" id="EGB12735.1"/>
    </source>
</evidence>
<dbReference type="InParanoid" id="F0XW94"/>
<dbReference type="GO" id="GO:0003924">
    <property type="term" value="F:GTPase activity"/>
    <property type="evidence" value="ECO:0007669"/>
    <property type="project" value="InterPro"/>
</dbReference>
<organism evidence="8">
    <name type="scientific">Aureococcus anophagefferens</name>
    <name type="common">Harmful bloom alga</name>
    <dbReference type="NCBI Taxonomy" id="44056"/>
    <lineage>
        <taxon>Eukaryota</taxon>
        <taxon>Sar</taxon>
        <taxon>Stramenopiles</taxon>
        <taxon>Ochrophyta</taxon>
        <taxon>Pelagophyceae</taxon>
        <taxon>Pelagomonadales</taxon>
        <taxon>Pelagomonadaceae</taxon>
        <taxon>Aureococcus</taxon>
    </lineage>
</organism>
<feature type="binding site" evidence="5">
    <location>
        <position position="291"/>
    </location>
    <ligand>
        <name>GTP</name>
        <dbReference type="ChEBI" id="CHEBI:37565"/>
    </ligand>
</feature>
<dbReference type="PANTHER" id="PTHR10218:SF302">
    <property type="entry name" value="GUANINE NUCLEOTIDE-BINDING PROTEIN ALPHA-5 SUBUNIT"/>
    <property type="match status" value="1"/>
</dbReference>
<name>F0XW94_AURAN</name>
<gene>
    <name evidence="7" type="ORF">AURANDRAFT_52067</name>
</gene>
<dbReference type="PROSITE" id="PS51882">
    <property type="entry name" value="G_ALPHA"/>
    <property type="match status" value="1"/>
</dbReference>
<dbReference type="eggNOG" id="KOG0082">
    <property type="taxonomic scope" value="Eukaryota"/>
</dbReference>
<keyword evidence="2 5" id="KW-0547">Nucleotide-binding</keyword>
<dbReference type="GO" id="GO:0031683">
    <property type="term" value="F:G-protein beta/gamma-subunit complex binding"/>
    <property type="evidence" value="ECO:0007669"/>
    <property type="project" value="InterPro"/>
</dbReference>
<keyword evidence="1" id="KW-0479">Metal-binding</keyword>
<reference evidence="7 8" key="1">
    <citation type="journal article" date="2011" name="Proc. Natl. Acad. Sci. U.S.A.">
        <title>Niche of harmful alga Aureococcus anophagefferens revealed through ecogenomics.</title>
        <authorList>
            <person name="Gobler C.J."/>
            <person name="Berry D.L."/>
            <person name="Dyhrman S.T."/>
            <person name="Wilhelm S.W."/>
            <person name="Salamov A."/>
            <person name="Lobanov A.V."/>
            <person name="Zhang Y."/>
            <person name="Collier J.L."/>
            <person name="Wurch L.L."/>
            <person name="Kustka A.B."/>
            <person name="Dill B.D."/>
            <person name="Shah M."/>
            <person name="VerBerkmoes N.C."/>
            <person name="Kuo A."/>
            <person name="Terry A."/>
            <person name="Pangilinan J."/>
            <person name="Lindquist E.A."/>
            <person name="Lucas S."/>
            <person name="Paulsen I.T."/>
            <person name="Hattenrath-Lehmann T.K."/>
            <person name="Talmage S.C."/>
            <person name="Walker E.A."/>
            <person name="Koch F."/>
            <person name="Burson A.M."/>
            <person name="Marcoval M.A."/>
            <person name="Tang Y.Z."/>
            <person name="Lecleir G.R."/>
            <person name="Coyne K.J."/>
            <person name="Berg G.M."/>
            <person name="Bertrand E.M."/>
            <person name="Saito M.A."/>
            <person name="Gladyshev V.N."/>
            <person name="Grigoriev I.V."/>
        </authorList>
    </citation>
    <scope>NUCLEOTIDE SEQUENCE [LARGE SCALE GENOMIC DNA]</scope>
    <source>
        <strain evidence="8">CCMP 1984</strain>
    </source>
</reference>
<proteinExistence type="predicted"/>
<dbReference type="GO" id="GO:0005525">
    <property type="term" value="F:GTP binding"/>
    <property type="evidence" value="ECO:0007669"/>
    <property type="project" value="UniProtKB-KW"/>
</dbReference>
<dbReference type="GO" id="GO:0046872">
    <property type="term" value="F:metal ion binding"/>
    <property type="evidence" value="ECO:0007669"/>
    <property type="project" value="UniProtKB-KW"/>
</dbReference>
<feature type="binding site" evidence="5">
    <location>
        <begin position="232"/>
        <end position="235"/>
    </location>
    <ligand>
        <name>GTP</name>
        <dbReference type="ChEBI" id="CHEBI:37565"/>
    </ligand>
</feature>
<sequence>MQTLAANLPNFDIDIEVVDKAALATVLEADEDATLGGELGERVRRRPAAAAPRDARLPAQLRRAPLARGGDPGHARAPRPPAGPPGTPRRGRWKLRGHVQIVESVVYFFEKIAELKRGDYVATVQDIMHARARRPRRGGRRPRARPRAPAQYTIKGKDYEMYDVGGQRNERRKWVNCFENVTSVLFVASLSDYDAKMFEDETTNRMKDALDLFEEVCDNRHFSNVSTLLFLNKRDLFAAKVAEVPIGRANGFPDYAGKANDYADGVRYFTDKFLRKNKDPERTIFCHVTCATDTSNARLRRVFRGFARGEPRAAAGPRGHGHVLPRHHPEEAGIHRLHVMRRPPPPRRPRVNPKSPCRPCTRACGP</sequence>
<dbReference type="GO" id="GO:0005834">
    <property type="term" value="C:heterotrimeric G-protein complex"/>
    <property type="evidence" value="ECO:0007669"/>
    <property type="project" value="TreeGrafter"/>
</dbReference>
<dbReference type="GO" id="GO:0001664">
    <property type="term" value="F:G protein-coupled receptor binding"/>
    <property type="evidence" value="ECO:0007669"/>
    <property type="project" value="TreeGrafter"/>
</dbReference>
<dbReference type="CDD" id="cd00066">
    <property type="entry name" value="G-alpha"/>
    <property type="match status" value="1"/>
</dbReference>
<evidence type="ECO:0000256" key="5">
    <source>
        <dbReference type="PIRSR" id="PIRSR601019-1"/>
    </source>
</evidence>
<dbReference type="GeneID" id="20222152"/>
<feature type="compositionally biased region" description="Basic residues" evidence="6">
    <location>
        <begin position="340"/>
        <end position="351"/>
    </location>
</feature>
<dbReference type="Gene3D" id="1.10.400.10">
    <property type="entry name" value="GI Alpha 1, domain 2-like"/>
    <property type="match status" value="1"/>
</dbReference>
<evidence type="ECO:0000256" key="4">
    <source>
        <dbReference type="ARBA" id="ARBA00023224"/>
    </source>
</evidence>
<evidence type="ECO:0000256" key="6">
    <source>
        <dbReference type="SAM" id="MobiDB-lite"/>
    </source>
</evidence>
<dbReference type="SUPFAM" id="SSF47895">
    <property type="entry name" value="Transducin (alpha subunit), insertion domain"/>
    <property type="match status" value="1"/>
</dbReference>
<dbReference type="OrthoDB" id="5817230at2759"/>
<dbReference type="Gene3D" id="3.40.50.300">
    <property type="entry name" value="P-loop containing nucleotide triphosphate hydrolases"/>
    <property type="match status" value="1"/>
</dbReference>
<dbReference type="SUPFAM" id="SSF52540">
    <property type="entry name" value="P-loop containing nucleoside triphosphate hydrolases"/>
    <property type="match status" value="1"/>
</dbReference>
<dbReference type="EMBL" id="GL833120">
    <property type="protein sequence ID" value="EGB12735.1"/>
    <property type="molecule type" value="Genomic_DNA"/>
</dbReference>
<keyword evidence="3 5" id="KW-0342">GTP-binding</keyword>